<name>A0A1Y5HT08_OLEAN</name>
<organism evidence="1 2">
    <name type="scientific">Oleispira antarctica</name>
    <dbReference type="NCBI Taxonomy" id="188908"/>
    <lineage>
        <taxon>Bacteria</taxon>
        <taxon>Pseudomonadati</taxon>
        <taxon>Pseudomonadota</taxon>
        <taxon>Gammaproteobacteria</taxon>
        <taxon>Oceanospirillales</taxon>
        <taxon>Oceanospirillaceae</taxon>
        <taxon>Oleispira</taxon>
    </lineage>
</organism>
<evidence type="ECO:0000313" key="2">
    <source>
        <dbReference type="Proteomes" id="UP000227088"/>
    </source>
</evidence>
<feature type="non-terminal residue" evidence="1">
    <location>
        <position position="1"/>
    </location>
</feature>
<evidence type="ECO:0000313" key="1">
    <source>
        <dbReference type="EMBL" id="OUS39617.1"/>
    </source>
</evidence>
<gene>
    <name evidence="1" type="ORF">A9R00_09320</name>
</gene>
<sequence>GLVKAKKETAQWGVDQEALLAKRYEEELMNPNEALSLGSISQIVMPSDLRKVLGEHMEFHLKHYTPEPLSSVQREFF</sequence>
<comment type="caution">
    <text evidence="1">The sequence shown here is derived from an EMBL/GenBank/DDBJ whole genome shotgun (WGS) entry which is preliminary data.</text>
</comment>
<reference evidence="2" key="1">
    <citation type="journal article" date="2017" name="Proc. Natl. Acad. Sci. U.S.A.">
        <title>Simulation of Deepwater Horizon oil plume reveals substrate specialization within a complex community of hydrocarbon degraders.</title>
        <authorList>
            <person name="Hu P."/>
            <person name="Dubinsky E.A."/>
            <person name="Probst A.J."/>
            <person name="Wang J."/>
            <person name="Sieber C.M.K."/>
            <person name="Tom L.M."/>
            <person name="Gardinali P."/>
            <person name="Banfield J.F."/>
            <person name="Atlas R.M."/>
            <person name="Andersen G.L."/>
        </authorList>
    </citation>
    <scope>NUCLEOTIDE SEQUENCE [LARGE SCALE GENOMIC DNA]</scope>
</reference>
<dbReference type="InterPro" id="IPR029045">
    <property type="entry name" value="ClpP/crotonase-like_dom_sf"/>
</dbReference>
<dbReference type="AlphaFoldDB" id="A0A1Y5HT08"/>
<dbReference type="Gene3D" id="3.90.226.10">
    <property type="entry name" value="2-enoyl-CoA Hydratase, Chain A, domain 1"/>
    <property type="match status" value="1"/>
</dbReference>
<dbReference type="SUPFAM" id="SSF52096">
    <property type="entry name" value="ClpP/crotonase"/>
    <property type="match status" value="1"/>
</dbReference>
<accession>A0A1Y5HT08</accession>
<proteinExistence type="predicted"/>
<dbReference type="Proteomes" id="UP000227088">
    <property type="component" value="Unassembled WGS sequence"/>
</dbReference>
<dbReference type="EMBL" id="MABE01000538">
    <property type="protein sequence ID" value="OUS39617.1"/>
    <property type="molecule type" value="Genomic_DNA"/>
</dbReference>
<protein>
    <submittedName>
        <fullName evidence="1">Uncharacterized protein</fullName>
    </submittedName>
</protein>